<gene>
    <name evidence="2" type="ORF">M2350_001712</name>
</gene>
<sequence length="107" mass="12385">MEKEFWRAYRSKGLVVVGVALWAESDPLKMAKMFAQRHKLTYTIAYDPKQESKVAEAYHVEGLPTNIVIGRDGKIRYWRQGFDFKSLKEAVEAALKEPAPKRKKTKK</sequence>
<name>A0ABT2ENN6_9BACT</name>
<keyword evidence="3" id="KW-1185">Reference proteome</keyword>
<dbReference type="InterPro" id="IPR050553">
    <property type="entry name" value="Thioredoxin_ResA/DsbE_sf"/>
</dbReference>
<dbReference type="SUPFAM" id="SSF52833">
    <property type="entry name" value="Thioredoxin-like"/>
    <property type="match status" value="1"/>
</dbReference>
<evidence type="ECO:0000313" key="2">
    <source>
        <dbReference type="EMBL" id="MCS3919299.1"/>
    </source>
</evidence>
<dbReference type="InterPro" id="IPR036249">
    <property type="entry name" value="Thioredoxin-like_sf"/>
</dbReference>
<protein>
    <submittedName>
        <fullName evidence="2">Peroxiredoxin</fullName>
    </submittedName>
</protein>
<organism evidence="2 3">
    <name type="scientific">Candidatus Fervidibacter sacchari</name>
    <dbReference type="NCBI Taxonomy" id="1448929"/>
    <lineage>
        <taxon>Bacteria</taxon>
        <taxon>Candidatus Fervidibacterota</taxon>
        <taxon>Candidatus Fervidibacter</taxon>
    </lineage>
</organism>
<dbReference type="InterPro" id="IPR000866">
    <property type="entry name" value="AhpC/TSA"/>
</dbReference>
<comment type="caution">
    <text evidence="2">The sequence shown here is derived from an EMBL/GenBank/DDBJ whole genome shotgun (WGS) entry which is preliminary data.</text>
</comment>
<dbReference type="PANTHER" id="PTHR42852:SF13">
    <property type="entry name" value="PROTEIN DIPZ"/>
    <property type="match status" value="1"/>
</dbReference>
<evidence type="ECO:0000259" key="1">
    <source>
        <dbReference type="Pfam" id="PF00578"/>
    </source>
</evidence>
<dbReference type="Proteomes" id="UP001204798">
    <property type="component" value="Unassembled WGS sequence"/>
</dbReference>
<proteinExistence type="predicted"/>
<dbReference type="Gene3D" id="3.40.30.10">
    <property type="entry name" value="Glutaredoxin"/>
    <property type="match status" value="1"/>
</dbReference>
<evidence type="ECO:0000313" key="3">
    <source>
        <dbReference type="Proteomes" id="UP001204798"/>
    </source>
</evidence>
<accession>A0ABT2ENN6</accession>
<dbReference type="CDD" id="cd02966">
    <property type="entry name" value="TlpA_like_family"/>
    <property type="match status" value="1"/>
</dbReference>
<dbReference type="Pfam" id="PF00578">
    <property type="entry name" value="AhpC-TSA"/>
    <property type="match status" value="1"/>
</dbReference>
<feature type="domain" description="Alkyl hydroperoxide reductase subunit C/ Thiol specific antioxidant" evidence="1">
    <location>
        <begin position="5"/>
        <end position="77"/>
    </location>
</feature>
<reference evidence="2 3" key="1">
    <citation type="submission" date="2022-08" db="EMBL/GenBank/DDBJ databases">
        <title>Bacterial and archaeal communities from various locations to study Microbial Dark Matter (Phase II).</title>
        <authorList>
            <person name="Stepanauskas R."/>
        </authorList>
    </citation>
    <scope>NUCLEOTIDE SEQUENCE [LARGE SCALE GENOMIC DNA]</scope>
    <source>
        <strain evidence="2 3">PD1</strain>
    </source>
</reference>
<dbReference type="EMBL" id="JANUCP010000003">
    <property type="protein sequence ID" value="MCS3919299.1"/>
    <property type="molecule type" value="Genomic_DNA"/>
</dbReference>
<dbReference type="PANTHER" id="PTHR42852">
    <property type="entry name" value="THIOL:DISULFIDE INTERCHANGE PROTEIN DSBE"/>
    <property type="match status" value="1"/>
</dbReference>